<keyword evidence="3" id="KW-1185">Reference proteome</keyword>
<dbReference type="EMBL" id="SDWW01000032">
    <property type="protein sequence ID" value="RYV50480.1"/>
    <property type="molecule type" value="Genomic_DNA"/>
</dbReference>
<reference evidence="2 3" key="1">
    <citation type="submission" date="2019-01" db="EMBL/GenBank/DDBJ databases">
        <title>Novel species of Cellulomonas.</title>
        <authorList>
            <person name="Liu Q."/>
            <person name="Xin Y.-H."/>
        </authorList>
    </citation>
    <scope>NUCLEOTIDE SEQUENCE [LARGE SCALE GENOMIC DNA]</scope>
    <source>
        <strain evidence="2 3">HLT2-17</strain>
    </source>
</reference>
<evidence type="ECO:0000313" key="2">
    <source>
        <dbReference type="EMBL" id="RYV50480.1"/>
    </source>
</evidence>
<protein>
    <submittedName>
        <fullName evidence="2">Hemerythrin domain-containing protein</fullName>
    </submittedName>
</protein>
<dbReference type="Pfam" id="PF01814">
    <property type="entry name" value="Hemerythrin"/>
    <property type="match status" value="1"/>
</dbReference>
<dbReference type="Proteomes" id="UP000293764">
    <property type="component" value="Unassembled WGS sequence"/>
</dbReference>
<organism evidence="2 3">
    <name type="scientific">Pengzhenrongella frigida</name>
    <dbReference type="NCBI Taxonomy" id="1259133"/>
    <lineage>
        <taxon>Bacteria</taxon>
        <taxon>Bacillati</taxon>
        <taxon>Actinomycetota</taxon>
        <taxon>Actinomycetes</taxon>
        <taxon>Micrococcales</taxon>
        <taxon>Pengzhenrongella</taxon>
    </lineage>
</organism>
<name>A0A4Q5MXW6_9MICO</name>
<dbReference type="PANTHER" id="PTHR39966:SF1">
    <property type="entry name" value="HEMERYTHRIN-LIKE DOMAIN-CONTAINING PROTEIN"/>
    <property type="match status" value="1"/>
</dbReference>
<dbReference type="GO" id="GO:0005886">
    <property type="term" value="C:plasma membrane"/>
    <property type="evidence" value="ECO:0007669"/>
    <property type="project" value="TreeGrafter"/>
</dbReference>
<evidence type="ECO:0000259" key="1">
    <source>
        <dbReference type="Pfam" id="PF01814"/>
    </source>
</evidence>
<dbReference type="CDD" id="cd12108">
    <property type="entry name" value="Hr-like"/>
    <property type="match status" value="1"/>
</dbReference>
<evidence type="ECO:0000313" key="3">
    <source>
        <dbReference type="Proteomes" id="UP000293764"/>
    </source>
</evidence>
<dbReference type="PANTHER" id="PTHR39966">
    <property type="entry name" value="BLL2471 PROTEIN-RELATED"/>
    <property type="match status" value="1"/>
</dbReference>
<dbReference type="InterPro" id="IPR012312">
    <property type="entry name" value="Hemerythrin-like"/>
</dbReference>
<comment type="caution">
    <text evidence="2">The sequence shown here is derived from an EMBL/GenBank/DDBJ whole genome shotgun (WGS) entry which is preliminary data.</text>
</comment>
<gene>
    <name evidence="2" type="ORF">EUA98_13130</name>
</gene>
<accession>A0A4Q5MXW6</accession>
<proteinExistence type="predicted"/>
<dbReference type="AlphaFoldDB" id="A0A4Q5MXW6"/>
<sequence>MAKKLPSPGPLPAGQHPGCDTSGMILVHRIFRWLYRELPELVREVEPGDTARSAVVGRYAHLDFFALHMHHETEDMVLWDRLEAREPACTLHVGQMRAQHAEVAVRLARIEPQLAPWVVTADPRLREVFATDIEGLRDLLSAHLGQEEDDILPVAGEVMSQQEWDFMEEHTRATLMAHRKELGKDVMSLQLGLLIASVPEAEREDWVRANVPAPIRLLYLLLMKRRYDSAMRELYPDRPVPTMV</sequence>
<feature type="domain" description="Hemerythrin-like" evidence="1">
    <location>
        <begin position="27"/>
        <end position="154"/>
    </location>
</feature>
<dbReference type="Gene3D" id="1.20.120.520">
    <property type="entry name" value="nmb1532 protein domain like"/>
    <property type="match status" value="1"/>
</dbReference>
<dbReference type="OrthoDB" id="5197650at2"/>